<sequence>MSNTNVYKALSFIDTCQTLGKIFLKTDNIEVNPCVVLIGQHETVTGPLHFFVKQEPSRKRKCDYSIELDYPMVSTKRPIFHYSGTLPIYERQIFNTPASINCLFEVKIRVHEALGLMVIKYNKNWGGYEFKVVKISAPEFEDPVRRAEKYAEYFDMRI</sequence>
<accession>A0A9N9G3X8</accession>
<comment type="caution">
    <text evidence="1">The sequence shown here is derived from an EMBL/GenBank/DDBJ whole genome shotgun (WGS) entry which is preliminary data.</text>
</comment>
<protein>
    <submittedName>
        <fullName evidence="1">8632_t:CDS:1</fullName>
    </submittedName>
</protein>
<dbReference type="Proteomes" id="UP000789570">
    <property type="component" value="Unassembled WGS sequence"/>
</dbReference>
<gene>
    <name evidence="1" type="ORF">FCALED_LOCUS7463</name>
</gene>
<dbReference type="OrthoDB" id="2319592at2759"/>
<evidence type="ECO:0000313" key="2">
    <source>
        <dbReference type="Proteomes" id="UP000789570"/>
    </source>
</evidence>
<name>A0A9N9G3X8_9GLOM</name>
<proteinExistence type="predicted"/>
<reference evidence="1" key="1">
    <citation type="submission" date="2021-06" db="EMBL/GenBank/DDBJ databases">
        <authorList>
            <person name="Kallberg Y."/>
            <person name="Tangrot J."/>
            <person name="Rosling A."/>
        </authorList>
    </citation>
    <scope>NUCLEOTIDE SEQUENCE</scope>
    <source>
        <strain evidence="1">UK204</strain>
    </source>
</reference>
<dbReference type="AlphaFoldDB" id="A0A9N9G3X8"/>
<evidence type="ECO:0000313" key="1">
    <source>
        <dbReference type="EMBL" id="CAG8578381.1"/>
    </source>
</evidence>
<keyword evidence="2" id="KW-1185">Reference proteome</keyword>
<dbReference type="EMBL" id="CAJVPQ010001985">
    <property type="protein sequence ID" value="CAG8578381.1"/>
    <property type="molecule type" value="Genomic_DNA"/>
</dbReference>
<organism evidence="1 2">
    <name type="scientific">Funneliformis caledonium</name>
    <dbReference type="NCBI Taxonomy" id="1117310"/>
    <lineage>
        <taxon>Eukaryota</taxon>
        <taxon>Fungi</taxon>
        <taxon>Fungi incertae sedis</taxon>
        <taxon>Mucoromycota</taxon>
        <taxon>Glomeromycotina</taxon>
        <taxon>Glomeromycetes</taxon>
        <taxon>Glomerales</taxon>
        <taxon>Glomeraceae</taxon>
        <taxon>Funneliformis</taxon>
    </lineage>
</organism>